<keyword evidence="2" id="KW-0472">Membrane</keyword>
<protein>
    <submittedName>
        <fullName evidence="3">Uncharacterized protein</fullName>
    </submittedName>
</protein>
<keyword evidence="2" id="KW-1133">Transmembrane helix</keyword>
<evidence type="ECO:0000256" key="2">
    <source>
        <dbReference type="SAM" id="Phobius"/>
    </source>
</evidence>
<dbReference type="Proteomes" id="UP000219036">
    <property type="component" value="Unassembled WGS sequence"/>
</dbReference>
<evidence type="ECO:0000313" key="4">
    <source>
        <dbReference type="Proteomes" id="UP000219036"/>
    </source>
</evidence>
<name>A0A285MZC6_9AQUI</name>
<accession>A0A285MZC6</accession>
<keyword evidence="2" id="KW-0812">Transmembrane</keyword>
<evidence type="ECO:0000313" key="3">
    <source>
        <dbReference type="EMBL" id="SNZ02549.1"/>
    </source>
</evidence>
<feature type="compositionally biased region" description="Basic residues" evidence="1">
    <location>
        <begin position="56"/>
        <end position="69"/>
    </location>
</feature>
<feature type="compositionally biased region" description="Basic and acidic residues" evidence="1">
    <location>
        <begin position="70"/>
        <end position="88"/>
    </location>
</feature>
<feature type="compositionally biased region" description="Basic residues" evidence="1">
    <location>
        <begin position="89"/>
        <end position="99"/>
    </location>
</feature>
<keyword evidence="4" id="KW-1185">Reference proteome</keyword>
<sequence>MKKSGLERVKRVLTIIGLIIIAIIDIYLAKELLFPDKEGKKLIVIPEKKEKNPPPVHKKAEKKQTRQKPVKKEIPKKTEKNKETEKPKKTVHNQNTHKKEKTDEKEIDELINQIIEEAKKEYHYKEKKEEPVIKRLFRIGD</sequence>
<evidence type="ECO:0000256" key="1">
    <source>
        <dbReference type="SAM" id="MobiDB-lite"/>
    </source>
</evidence>
<reference evidence="4" key="1">
    <citation type="submission" date="2017-09" db="EMBL/GenBank/DDBJ databases">
        <authorList>
            <person name="Varghese N."/>
            <person name="Submissions S."/>
        </authorList>
    </citation>
    <scope>NUCLEOTIDE SEQUENCE [LARGE SCALE GENOMIC DNA]</scope>
    <source>
        <strain evidence="4">DSM 15103</strain>
    </source>
</reference>
<proteinExistence type="predicted"/>
<feature type="transmembrane region" description="Helical" evidence="2">
    <location>
        <begin position="12"/>
        <end position="29"/>
    </location>
</feature>
<feature type="region of interest" description="Disordered" evidence="1">
    <location>
        <begin position="45"/>
        <end position="105"/>
    </location>
</feature>
<dbReference type="AlphaFoldDB" id="A0A285MZC6"/>
<organism evidence="3 4">
    <name type="scientific">Persephonella hydrogeniphila</name>
    <dbReference type="NCBI Taxonomy" id="198703"/>
    <lineage>
        <taxon>Bacteria</taxon>
        <taxon>Pseudomonadati</taxon>
        <taxon>Aquificota</taxon>
        <taxon>Aquificia</taxon>
        <taxon>Aquificales</taxon>
        <taxon>Hydrogenothermaceae</taxon>
        <taxon>Persephonella</taxon>
    </lineage>
</organism>
<gene>
    <name evidence="3" type="ORF">SAMN06265182_0148</name>
</gene>
<dbReference type="EMBL" id="OBEI01000001">
    <property type="protein sequence ID" value="SNZ02549.1"/>
    <property type="molecule type" value="Genomic_DNA"/>
</dbReference>